<dbReference type="eggNOG" id="COG0840">
    <property type="taxonomic scope" value="Bacteria"/>
</dbReference>
<accession>A0A0A7EEQ7</accession>
<dbReference type="OrthoDB" id="5452199at2"/>
<dbReference type="Proteomes" id="UP000030341">
    <property type="component" value="Chromosome 1"/>
</dbReference>
<evidence type="ECO:0000313" key="1">
    <source>
        <dbReference type="EMBL" id="AIY65110.1"/>
    </source>
</evidence>
<evidence type="ECO:0008006" key="3">
    <source>
        <dbReference type="Google" id="ProtNLM"/>
    </source>
</evidence>
<dbReference type="EMBL" id="CP009888">
    <property type="protein sequence ID" value="AIY65110.1"/>
    <property type="molecule type" value="Genomic_DNA"/>
</dbReference>
<gene>
    <name evidence="1" type="ORF">OM33_08035</name>
</gene>
<sequence length="297" mass="33390">MWLQKILVVCLLVVFTVSSGNVYSQNPITVPVLIAEDVKLHLERLSKQTDILALNDFSQLPQGRDLVDVILLNQALHLGKCNCRLVYFDNSVYGRNIDLLNSGKFAMSADTLWLSDIQAHPESLIASHVVIKKGDYDVGLYTSKGNEKALKAKNTDDISKLTAISNRFWTADWQAINQLKPNKLAHIESFPNMKRLVKSEIADYTLIHFRVDEDDLSYEEMLPIPNIKAVLWDSRHFAISSHFPNSQHIANAINAGLKLLHKQNKITAAYQSVGINHPVTANWEVLNINPDDNLNGL</sequence>
<dbReference type="AlphaFoldDB" id="A0A0A7EEQ7"/>
<name>A0A0A7EEQ7_9GAMM</name>
<keyword evidence="2" id="KW-1185">Reference proteome</keyword>
<dbReference type="STRING" id="1348114.OM33_08035"/>
<organism evidence="1 2">
    <name type="scientific">Pseudoalteromonas piratica</name>
    <dbReference type="NCBI Taxonomy" id="1348114"/>
    <lineage>
        <taxon>Bacteria</taxon>
        <taxon>Pseudomonadati</taxon>
        <taxon>Pseudomonadota</taxon>
        <taxon>Gammaproteobacteria</taxon>
        <taxon>Alteromonadales</taxon>
        <taxon>Pseudoalteromonadaceae</taxon>
        <taxon>Pseudoalteromonas</taxon>
    </lineage>
</organism>
<proteinExistence type="predicted"/>
<reference evidence="1 2" key="1">
    <citation type="submission" date="2014-11" db="EMBL/GenBank/DDBJ databases">
        <title>Complete Genome Sequence of Pseudoalteromonas sp. Strain OCN003 Isolated from Kaneohe Bay, Oahu, Hawaii.</title>
        <authorList>
            <person name="Beurmann S."/>
            <person name="Videau P."/>
            <person name="Ushijima B."/>
            <person name="Smith A.M."/>
            <person name="Aeby G.S."/>
            <person name="Callahan S.M."/>
            <person name="Belcaid M."/>
        </authorList>
    </citation>
    <scope>NUCLEOTIDE SEQUENCE [LARGE SCALE GENOMIC DNA]</scope>
    <source>
        <strain evidence="1 2">OCN003</strain>
    </source>
</reference>
<dbReference type="KEGG" id="pseo:OM33_08035"/>
<evidence type="ECO:0000313" key="2">
    <source>
        <dbReference type="Proteomes" id="UP000030341"/>
    </source>
</evidence>
<dbReference type="HOGENOM" id="CLU_083605_0_0_6"/>
<dbReference type="RefSeq" id="WP_038640692.1">
    <property type="nucleotide sequence ID" value="NZ_CP009888.1"/>
</dbReference>
<protein>
    <recommendedName>
        <fullName evidence="3">Solute-binding protein family 3/N-terminal domain-containing protein</fullName>
    </recommendedName>
</protein>